<dbReference type="RefSeq" id="WP_342853521.1">
    <property type="nucleotide sequence ID" value="NZ_JBBMRA010000001.1"/>
</dbReference>
<organism evidence="3 4">
    <name type="scientific">Neptuniibacter pectenicola</name>
    <dbReference type="NCBI Taxonomy" id="1806669"/>
    <lineage>
        <taxon>Bacteria</taxon>
        <taxon>Pseudomonadati</taxon>
        <taxon>Pseudomonadota</taxon>
        <taxon>Gammaproteobacteria</taxon>
        <taxon>Oceanospirillales</taxon>
        <taxon>Oceanospirillaceae</taxon>
        <taxon>Neptuniibacter</taxon>
    </lineage>
</organism>
<dbReference type="PANTHER" id="PTHR30522">
    <property type="entry name" value="NUCLEOSIDE TRIPHOSPHATE PYROPHOSPHOHYDROLASE"/>
    <property type="match status" value="1"/>
</dbReference>
<evidence type="ECO:0000259" key="2">
    <source>
        <dbReference type="Pfam" id="PF03819"/>
    </source>
</evidence>
<evidence type="ECO:0000256" key="1">
    <source>
        <dbReference type="SAM" id="Coils"/>
    </source>
</evidence>
<dbReference type="InterPro" id="IPR048011">
    <property type="entry name" value="NTP-PPase_MazG-like_C"/>
</dbReference>
<dbReference type="InterPro" id="IPR048015">
    <property type="entry name" value="NTP-PPase_MazG-like_N"/>
</dbReference>
<dbReference type="EC" id="3.6.1.9" evidence="3"/>
<keyword evidence="1" id="KW-0175">Coiled coil</keyword>
<keyword evidence="3" id="KW-0378">Hydrolase</keyword>
<dbReference type="NCBIfam" id="NF007113">
    <property type="entry name" value="PRK09562.1"/>
    <property type="match status" value="1"/>
</dbReference>
<dbReference type="Proteomes" id="UP001449225">
    <property type="component" value="Unassembled WGS sequence"/>
</dbReference>
<dbReference type="NCBIfam" id="TIGR00444">
    <property type="entry name" value="mazG"/>
    <property type="match status" value="1"/>
</dbReference>
<dbReference type="InterPro" id="IPR011551">
    <property type="entry name" value="NTP_PyrPHydrolase_MazG"/>
</dbReference>
<feature type="coiled-coil region" evidence="1">
    <location>
        <begin position="173"/>
        <end position="200"/>
    </location>
</feature>
<feature type="domain" description="NTP pyrophosphohydrolase MazG-like" evidence="2">
    <location>
        <begin position="30"/>
        <end position="103"/>
    </location>
</feature>
<dbReference type="PANTHER" id="PTHR30522:SF0">
    <property type="entry name" value="NUCLEOSIDE TRIPHOSPHATE PYROPHOSPHOHYDROLASE"/>
    <property type="match status" value="1"/>
</dbReference>
<sequence>MSNTYTIDDLTYLMSRLRDPKHGCPWDLKQSFASIVPHTLEEAYEVADAIERQDWTHLNDELGDLLFQVIFYAQLGHETERFDFSTIVSNLVTKLVRRHPHVFPDGTLHSPPAERALTDDEIKQNWETIKQQERDGKEARGESRVLDDIPQALPGLTRAVKLQKRASQVGFDWNDAELVLDKIEEELAELREAIQSGNQAAVADEMGDVIFAQVNLARHLGVHPEEAVRGTNQKFERRFGFVEDQVRASGKAWSDFSLGQLDQFWDQAKALGL</sequence>
<dbReference type="Gene3D" id="1.10.287.1080">
    <property type="entry name" value="MazG-like"/>
    <property type="match status" value="2"/>
</dbReference>
<accession>A0ABU9TN15</accession>
<proteinExistence type="predicted"/>
<evidence type="ECO:0000313" key="3">
    <source>
        <dbReference type="EMBL" id="MEM5535109.1"/>
    </source>
</evidence>
<evidence type="ECO:0000313" key="4">
    <source>
        <dbReference type="Proteomes" id="UP001449225"/>
    </source>
</evidence>
<dbReference type="InterPro" id="IPR004518">
    <property type="entry name" value="MazG-like_dom"/>
</dbReference>
<dbReference type="EMBL" id="JBBMRA010000001">
    <property type="protein sequence ID" value="MEM5535109.1"/>
    <property type="molecule type" value="Genomic_DNA"/>
</dbReference>
<comment type="caution">
    <text evidence="3">The sequence shown here is derived from an EMBL/GenBank/DDBJ whole genome shotgun (WGS) entry which is preliminary data.</text>
</comment>
<reference evidence="3 4" key="1">
    <citation type="submission" date="2024-03" db="EMBL/GenBank/DDBJ databases">
        <title>Community enrichment and isolation of bacterial strains for fucoidan degradation.</title>
        <authorList>
            <person name="Sichert A."/>
        </authorList>
    </citation>
    <scope>NUCLEOTIDE SEQUENCE [LARGE SCALE GENOMIC DNA]</scope>
    <source>
        <strain evidence="3 4">AS76</strain>
    </source>
</reference>
<name>A0ABU9TN15_9GAMM</name>
<gene>
    <name evidence="3" type="primary">mazG</name>
    <name evidence="3" type="ORF">WNY58_01775</name>
</gene>
<dbReference type="CDD" id="cd11529">
    <property type="entry name" value="NTP-PPase_MazG_Cterm"/>
    <property type="match status" value="1"/>
</dbReference>
<dbReference type="GO" id="GO:0047429">
    <property type="term" value="F:nucleoside triphosphate diphosphatase activity"/>
    <property type="evidence" value="ECO:0007669"/>
    <property type="project" value="UniProtKB-EC"/>
</dbReference>
<dbReference type="CDD" id="cd11528">
    <property type="entry name" value="NTP-PPase_MazG_Nterm"/>
    <property type="match status" value="1"/>
</dbReference>
<dbReference type="SUPFAM" id="SSF101386">
    <property type="entry name" value="all-alpha NTP pyrophosphatases"/>
    <property type="match status" value="2"/>
</dbReference>
<keyword evidence="4" id="KW-1185">Reference proteome</keyword>
<dbReference type="Pfam" id="PF03819">
    <property type="entry name" value="MazG"/>
    <property type="match status" value="2"/>
</dbReference>
<feature type="domain" description="NTP pyrophosphohydrolase MazG-like" evidence="2">
    <location>
        <begin position="178"/>
        <end position="238"/>
    </location>
</feature>
<protein>
    <submittedName>
        <fullName evidence="3">Nucleoside triphosphate pyrophosphohydrolase</fullName>
        <ecNumber evidence="3">3.6.1.9</ecNumber>
    </submittedName>
</protein>